<evidence type="ECO:0000313" key="1">
    <source>
        <dbReference type="EMBL" id="KAF8564443.1"/>
    </source>
</evidence>
<gene>
    <name evidence="1" type="ORF">P879_10163</name>
</gene>
<dbReference type="PANTHER" id="PTHR34035">
    <property type="entry name" value="TESTIS-EXPRESSED PROTEIN 47"/>
    <property type="match status" value="1"/>
</dbReference>
<dbReference type="Pfam" id="PF24787">
    <property type="entry name" value="TEX47"/>
    <property type="match status" value="2"/>
</dbReference>
<name>A0A8T0D9C0_9TREM</name>
<proteinExistence type="predicted"/>
<dbReference type="AlphaFoldDB" id="A0A8T0D9C0"/>
<keyword evidence="2" id="KW-1185">Reference proteome</keyword>
<accession>A0A8T0D9C0</accession>
<comment type="caution">
    <text evidence="1">The sequence shown here is derived from an EMBL/GenBank/DDBJ whole genome shotgun (WGS) entry which is preliminary data.</text>
</comment>
<dbReference type="OrthoDB" id="548795at2759"/>
<reference evidence="1 2" key="1">
    <citation type="submission" date="2019-07" db="EMBL/GenBank/DDBJ databases">
        <title>Annotation for the trematode Paragonimus westermani.</title>
        <authorList>
            <person name="Choi Y.-J."/>
        </authorList>
    </citation>
    <scope>NUCLEOTIDE SEQUENCE [LARGE SCALE GENOMIC DNA]</scope>
    <source>
        <strain evidence="1">180907_Pwestermani</strain>
    </source>
</reference>
<evidence type="ECO:0000313" key="2">
    <source>
        <dbReference type="Proteomes" id="UP000699462"/>
    </source>
</evidence>
<dbReference type="EMBL" id="JTDF01008673">
    <property type="protein sequence ID" value="KAF8564443.1"/>
    <property type="molecule type" value="Genomic_DNA"/>
</dbReference>
<sequence length="259" mass="30652">MMVGKISPHVTSHDEVASYFEGMLTQFKPPDNITGLLMIYPYHVVNIIETSFRTMMRIFRALNESERIIQCYIEQYTKMLNKDLAEGEQRRQFTGFDQATLDEITEMSRLAPLIHNRILSVQDNMTNRIYRTYEVLAFDMEPVSLTQYDNSEPDDKRLLDTLTQLLRLSMFLSEEPMKNQGEYVPEIFKMKLTEILRRLREDHPELVPQQVTVGYFSEVCTYDGIIPIQEYLNFYDLPFEISLQSEITWPLPKKSFFYY</sequence>
<dbReference type="InterPro" id="IPR055308">
    <property type="entry name" value="TEX47-like"/>
</dbReference>
<organism evidence="1 2">
    <name type="scientific">Paragonimus westermani</name>
    <dbReference type="NCBI Taxonomy" id="34504"/>
    <lineage>
        <taxon>Eukaryota</taxon>
        <taxon>Metazoa</taxon>
        <taxon>Spiralia</taxon>
        <taxon>Lophotrochozoa</taxon>
        <taxon>Platyhelminthes</taxon>
        <taxon>Trematoda</taxon>
        <taxon>Digenea</taxon>
        <taxon>Plagiorchiida</taxon>
        <taxon>Troglotremata</taxon>
        <taxon>Troglotrematidae</taxon>
        <taxon>Paragonimus</taxon>
    </lineage>
</organism>
<dbReference type="Proteomes" id="UP000699462">
    <property type="component" value="Unassembled WGS sequence"/>
</dbReference>
<protein>
    <submittedName>
        <fullName evidence="1">Uncharacterized protein</fullName>
    </submittedName>
</protein>
<dbReference type="PANTHER" id="PTHR34035:SF1">
    <property type="entry name" value="TESTIS-EXPRESSED PROTEIN 47"/>
    <property type="match status" value="1"/>
</dbReference>